<evidence type="ECO:0000313" key="2">
    <source>
        <dbReference type="Proteomes" id="UP000070475"/>
    </source>
</evidence>
<accession>A0A132TK43</accession>
<gene>
    <name evidence="1" type="ORF">AMQ84_27815</name>
</gene>
<protein>
    <submittedName>
        <fullName evidence="1">Uncharacterized protein</fullName>
    </submittedName>
</protein>
<evidence type="ECO:0000313" key="1">
    <source>
        <dbReference type="EMBL" id="KWX71708.1"/>
    </source>
</evidence>
<name>A0A132TK43_9BACL</name>
<comment type="caution">
    <text evidence="1">The sequence shown here is derived from an EMBL/GenBank/DDBJ whole genome shotgun (WGS) entry which is preliminary data.</text>
</comment>
<dbReference type="Proteomes" id="UP000070475">
    <property type="component" value="Unassembled WGS sequence"/>
</dbReference>
<dbReference type="EMBL" id="LIRB01000146">
    <property type="protein sequence ID" value="KWX71708.1"/>
    <property type="molecule type" value="Genomic_DNA"/>
</dbReference>
<dbReference type="PATRIC" id="fig|483937.3.peg.4400"/>
<sequence length="104" mass="12196">MAKEDNRQIHITILFTFFINFPPLLHYYKVTLVDATYGGQNSTPVLVKVAQNPIASYNTVVESTHIAQAGALLLHQHPDNYKRRSFPDVRRLRFLLFREENRRR</sequence>
<keyword evidence="2" id="KW-1185">Reference proteome</keyword>
<dbReference type="AlphaFoldDB" id="A0A132TK43"/>
<reference evidence="1 2" key="1">
    <citation type="submission" date="2015-08" db="EMBL/GenBank/DDBJ databases">
        <title>Genomes of Paenibacillus riograndensis.</title>
        <authorList>
            <person name="Sant'Anna F.H."/>
            <person name="Souza R."/>
            <person name="Ambrosini A."/>
            <person name="Bach E."/>
            <person name="Fernandes G."/>
            <person name="Balsanelli E."/>
            <person name="Baura V.A."/>
            <person name="Pedrosa F.O."/>
            <person name="Souza E.M."/>
            <person name="Passaglia L."/>
        </authorList>
    </citation>
    <scope>NUCLEOTIDE SEQUENCE [LARGE SCALE GENOMIC DNA]</scope>
    <source>
        <strain evidence="1 2">CAS34</strain>
    </source>
</reference>
<proteinExistence type="predicted"/>
<organism evidence="1 2">
    <name type="scientific">Paenibacillus riograndensis</name>
    <dbReference type="NCBI Taxonomy" id="483937"/>
    <lineage>
        <taxon>Bacteria</taxon>
        <taxon>Bacillati</taxon>
        <taxon>Bacillota</taxon>
        <taxon>Bacilli</taxon>
        <taxon>Bacillales</taxon>
        <taxon>Paenibacillaceae</taxon>
        <taxon>Paenibacillus</taxon>
        <taxon>Paenibacillus sonchi group</taxon>
    </lineage>
</organism>